<dbReference type="Proteomes" id="UP000198287">
    <property type="component" value="Unassembled WGS sequence"/>
</dbReference>
<proteinExistence type="predicted"/>
<keyword evidence="2" id="KW-0732">Signal</keyword>
<dbReference type="EMBL" id="LNIX01000023">
    <property type="protein sequence ID" value="OXA43195.1"/>
    <property type="molecule type" value="Genomic_DNA"/>
</dbReference>
<keyword evidence="1" id="KW-1133">Transmembrane helix</keyword>
<keyword evidence="1" id="KW-0812">Transmembrane</keyword>
<gene>
    <name evidence="3" type="ORF">Fcan01_22047</name>
</gene>
<feature type="transmembrane region" description="Helical" evidence="1">
    <location>
        <begin position="118"/>
        <end position="138"/>
    </location>
</feature>
<reference evidence="3 4" key="1">
    <citation type="submission" date="2015-12" db="EMBL/GenBank/DDBJ databases">
        <title>The genome of Folsomia candida.</title>
        <authorList>
            <person name="Faddeeva A."/>
            <person name="Derks M.F."/>
            <person name="Anvar Y."/>
            <person name="Smit S."/>
            <person name="Van Straalen N."/>
            <person name="Roelofs D."/>
        </authorList>
    </citation>
    <scope>NUCLEOTIDE SEQUENCE [LARGE SCALE GENOMIC DNA]</scope>
    <source>
        <strain evidence="3 4">VU population</strain>
        <tissue evidence="3">Whole body</tissue>
    </source>
</reference>
<evidence type="ECO:0000313" key="4">
    <source>
        <dbReference type="Proteomes" id="UP000198287"/>
    </source>
</evidence>
<evidence type="ECO:0000256" key="1">
    <source>
        <dbReference type="SAM" id="Phobius"/>
    </source>
</evidence>
<name>A0A226DCB9_FOLCA</name>
<keyword evidence="1" id="KW-0472">Membrane</keyword>
<dbReference type="AlphaFoldDB" id="A0A226DCB9"/>
<protein>
    <submittedName>
        <fullName evidence="3">Uncharacterized protein</fullName>
    </submittedName>
</protein>
<feature type="transmembrane region" description="Helical" evidence="1">
    <location>
        <begin position="65"/>
        <end position="98"/>
    </location>
</feature>
<comment type="caution">
    <text evidence="3">The sequence shown here is derived from an EMBL/GenBank/DDBJ whole genome shotgun (WGS) entry which is preliminary data.</text>
</comment>
<sequence>MIGWIKLLVFFSVFSYLQCATLEGSFTSTTETSDFECPSYCAFCSEEICHKYNGTFYYDDEVPGWVFWVIGIELAIILIVLIAVIWSCCFCCRCCCFASYPKDLKKQDDSMPNFDKRIALIVTLLFCMPSNLSAQIVLHGGLISVPSMTMEDFNSQKCFTIRAKTPGKWLITGNLSKEFMTSNWSLVPYTWVEFCLKSAMSDMNAKIQAFQSTMVHLKEEDASFAIAGFRQIEEILARFSEASSIFRKYPLHVGPLVLGFFPVMAVYVEYVGKKFPNIEQDWRSILANKGLWVLEVYKKLAINKMIEAVQSYYAVYHRYDGHHSSVFYGQADHDKIFPLSNFLEISRTSELGQFPQNIRCRKAGPSVGCRWKGPSHPALENNSYDVYRVECIIDKLSGQEILAESALAIQRMVVIYNTNWEENVRVNCLIDYIKVIDYLYARMFWGVGSLTI</sequence>
<evidence type="ECO:0000256" key="2">
    <source>
        <dbReference type="SAM" id="SignalP"/>
    </source>
</evidence>
<feature type="chain" id="PRO_5013211623" evidence="2">
    <location>
        <begin position="20"/>
        <end position="452"/>
    </location>
</feature>
<accession>A0A226DCB9</accession>
<evidence type="ECO:0000313" key="3">
    <source>
        <dbReference type="EMBL" id="OXA43195.1"/>
    </source>
</evidence>
<organism evidence="3 4">
    <name type="scientific">Folsomia candida</name>
    <name type="common">Springtail</name>
    <dbReference type="NCBI Taxonomy" id="158441"/>
    <lineage>
        <taxon>Eukaryota</taxon>
        <taxon>Metazoa</taxon>
        <taxon>Ecdysozoa</taxon>
        <taxon>Arthropoda</taxon>
        <taxon>Hexapoda</taxon>
        <taxon>Collembola</taxon>
        <taxon>Entomobryomorpha</taxon>
        <taxon>Isotomoidea</taxon>
        <taxon>Isotomidae</taxon>
        <taxon>Proisotominae</taxon>
        <taxon>Folsomia</taxon>
    </lineage>
</organism>
<feature type="signal peptide" evidence="2">
    <location>
        <begin position="1"/>
        <end position="19"/>
    </location>
</feature>
<keyword evidence="4" id="KW-1185">Reference proteome</keyword>